<evidence type="ECO:0000313" key="3">
    <source>
        <dbReference type="Proteomes" id="UP000078200"/>
    </source>
</evidence>
<feature type="chain" id="PRO_5008399027" evidence="1">
    <location>
        <begin position="20"/>
        <end position="137"/>
    </location>
</feature>
<dbReference type="AlphaFoldDB" id="A0A1A9V4R0"/>
<dbReference type="EnsemblMetazoa" id="GAUT025853-RA">
    <property type="protein sequence ID" value="GAUT025853-PA"/>
    <property type="gene ID" value="GAUT025853"/>
</dbReference>
<accession>A0A1A9V4R0</accession>
<keyword evidence="3" id="KW-1185">Reference proteome</keyword>
<proteinExistence type="predicted"/>
<name>A0A1A9V4R0_GLOAU</name>
<dbReference type="VEuPathDB" id="VectorBase:GAUT025853"/>
<sequence>MCFFLYLFAYVLHERRLVANNSCIKVPVIAITIKLNTSKELLTVVVALSSTGFQHNTFVLASAAFQHLAKRSHNQQLVHYYLRVRDLPSQHHQPRCTQFLRHNHHHHHHRPRYHPTTQYSQKLSYEAYGLAQLLAYM</sequence>
<reference evidence="2" key="1">
    <citation type="submission" date="2020-05" db="UniProtKB">
        <authorList>
            <consortium name="EnsemblMetazoa"/>
        </authorList>
    </citation>
    <scope>IDENTIFICATION</scope>
    <source>
        <strain evidence="2">TTRI</strain>
    </source>
</reference>
<evidence type="ECO:0000256" key="1">
    <source>
        <dbReference type="SAM" id="SignalP"/>
    </source>
</evidence>
<feature type="signal peptide" evidence="1">
    <location>
        <begin position="1"/>
        <end position="19"/>
    </location>
</feature>
<keyword evidence="1" id="KW-0732">Signal</keyword>
<organism evidence="2 3">
    <name type="scientific">Glossina austeni</name>
    <name type="common">Savannah tsetse fly</name>
    <dbReference type="NCBI Taxonomy" id="7395"/>
    <lineage>
        <taxon>Eukaryota</taxon>
        <taxon>Metazoa</taxon>
        <taxon>Ecdysozoa</taxon>
        <taxon>Arthropoda</taxon>
        <taxon>Hexapoda</taxon>
        <taxon>Insecta</taxon>
        <taxon>Pterygota</taxon>
        <taxon>Neoptera</taxon>
        <taxon>Endopterygota</taxon>
        <taxon>Diptera</taxon>
        <taxon>Brachycera</taxon>
        <taxon>Muscomorpha</taxon>
        <taxon>Hippoboscoidea</taxon>
        <taxon>Glossinidae</taxon>
        <taxon>Glossina</taxon>
    </lineage>
</organism>
<protein>
    <submittedName>
        <fullName evidence="2">Uncharacterized protein</fullName>
    </submittedName>
</protein>
<dbReference type="Proteomes" id="UP000078200">
    <property type="component" value="Unassembled WGS sequence"/>
</dbReference>
<evidence type="ECO:0000313" key="2">
    <source>
        <dbReference type="EnsemblMetazoa" id="GAUT025853-PA"/>
    </source>
</evidence>